<dbReference type="CDD" id="cd03031">
    <property type="entry name" value="GRX_GRX_like"/>
    <property type="match status" value="1"/>
</dbReference>
<dbReference type="Pfam" id="PF00462">
    <property type="entry name" value="Glutaredoxin"/>
    <property type="match status" value="1"/>
</dbReference>
<dbReference type="InterPro" id="IPR036249">
    <property type="entry name" value="Thioredoxin-like_sf"/>
</dbReference>
<evidence type="ECO:0000259" key="2">
    <source>
        <dbReference type="Pfam" id="PF00462"/>
    </source>
</evidence>
<accession>A0ABP0U3T4</accession>
<keyword evidence="1" id="KW-0812">Transmembrane</keyword>
<gene>
    <name evidence="3" type="ORF">CSSPTR1EN2_LOCUS9812</name>
</gene>
<feature type="transmembrane region" description="Helical" evidence="1">
    <location>
        <begin position="31"/>
        <end position="49"/>
    </location>
</feature>
<dbReference type="PANTHER" id="PTHR45669">
    <property type="entry name" value="GLUTAREDOXIN DOMAIN-CONTAINING CYSTEINE-RICH PROTEIN CG12206-RELATED"/>
    <property type="match status" value="1"/>
</dbReference>
<keyword evidence="1" id="KW-1133">Transmembrane helix</keyword>
<dbReference type="SUPFAM" id="SSF52833">
    <property type="entry name" value="Thioredoxin-like"/>
    <property type="match status" value="1"/>
</dbReference>
<sequence length="460" mass="50699">MGGWVDEALLLPQEECGSSSSSSTSLRMNNFMALVFYLSFLAAFLAAVLTTSSSSTSSLSTTTSSSRKNISLSVSNYRTPPPPNKADLQYNPHTVALTAASISTGGFMKLVESPDNTAPARGLASVITTGAAGRSDRPVAPLIKPLIKQQQQQISKADVKDQEIEIIDAWELMKGLEVEDRSNPSSTSPLLLLPDSHASTFLANEAIDMDEKMVHDGEVTSCSISTLDDDSPKFHWMESDNLQQHSSHRTFYEQQQESTTETTNSEMQKSVSLLTMRCTKKKTSSCEEVSPIDVEEQKDLDPLSRYELKCPPGGQDRVVLYTTSLRGIRKTFESCNTLRMILESFNVYVDERDVSMHAGFREELKALFGKPVPVPRVFIKGHYIGGAEEVFELHEDGLLIDLVKTLPVRISRQVCDCCGGIRFVPCTECNGSCKILTDTYDVKRCPNCNENGLIRCTLCS</sequence>
<feature type="domain" description="Glutaredoxin" evidence="2">
    <location>
        <begin position="318"/>
        <end position="384"/>
    </location>
</feature>
<organism evidence="3 4">
    <name type="scientific">Sphagnum troendelagicum</name>
    <dbReference type="NCBI Taxonomy" id="128251"/>
    <lineage>
        <taxon>Eukaryota</taxon>
        <taxon>Viridiplantae</taxon>
        <taxon>Streptophyta</taxon>
        <taxon>Embryophyta</taxon>
        <taxon>Bryophyta</taxon>
        <taxon>Sphagnophytina</taxon>
        <taxon>Sphagnopsida</taxon>
        <taxon>Sphagnales</taxon>
        <taxon>Sphagnaceae</taxon>
        <taxon>Sphagnum</taxon>
    </lineage>
</organism>
<protein>
    <recommendedName>
        <fullName evidence="2">Glutaredoxin domain-containing protein</fullName>
    </recommendedName>
</protein>
<evidence type="ECO:0000256" key="1">
    <source>
        <dbReference type="SAM" id="Phobius"/>
    </source>
</evidence>
<evidence type="ECO:0000313" key="3">
    <source>
        <dbReference type="EMBL" id="CAK9209523.1"/>
    </source>
</evidence>
<keyword evidence="4" id="KW-1185">Reference proteome</keyword>
<dbReference type="PANTHER" id="PTHR45669:SF22">
    <property type="entry name" value="GLUTAREDOXIN DOMAIN-CONTAINING CYSTEINE-RICH PROTEIN CG12206-RELATED"/>
    <property type="match status" value="1"/>
</dbReference>
<dbReference type="EMBL" id="OZ019909">
    <property type="protein sequence ID" value="CAK9209523.1"/>
    <property type="molecule type" value="Genomic_DNA"/>
</dbReference>
<dbReference type="Pfam" id="PF23733">
    <property type="entry name" value="GRXCR1-2_C"/>
    <property type="match status" value="1"/>
</dbReference>
<dbReference type="Proteomes" id="UP001497512">
    <property type="component" value="Chromosome 17"/>
</dbReference>
<reference evidence="3" key="1">
    <citation type="submission" date="2024-02" db="EMBL/GenBank/DDBJ databases">
        <authorList>
            <consortium name="ELIXIR-Norway"/>
            <consortium name="Elixir Norway"/>
        </authorList>
    </citation>
    <scope>NUCLEOTIDE SEQUENCE</scope>
</reference>
<dbReference type="Gene3D" id="3.40.30.10">
    <property type="entry name" value="Glutaredoxin"/>
    <property type="match status" value="1"/>
</dbReference>
<keyword evidence="1" id="KW-0472">Membrane</keyword>
<name>A0ABP0U3T4_9BRYO</name>
<proteinExistence type="predicted"/>
<dbReference type="PROSITE" id="PS51354">
    <property type="entry name" value="GLUTAREDOXIN_2"/>
    <property type="match status" value="1"/>
</dbReference>
<dbReference type="InterPro" id="IPR002109">
    <property type="entry name" value="Glutaredoxin"/>
</dbReference>
<evidence type="ECO:0000313" key="4">
    <source>
        <dbReference type="Proteomes" id="UP001497512"/>
    </source>
</evidence>